<accession>A0A0R3MQN7</accession>
<protein>
    <submittedName>
        <fullName evidence="1">Uncharacterized protein</fullName>
    </submittedName>
</protein>
<organism evidence="1 2">
    <name type="scientific">Bradyrhizobium retamae</name>
    <dbReference type="NCBI Taxonomy" id="1300035"/>
    <lineage>
        <taxon>Bacteria</taxon>
        <taxon>Pseudomonadati</taxon>
        <taxon>Pseudomonadota</taxon>
        <taxon>Alphaproteobacteria</taxon>
        <taxon>Hyphomicrobiales</taxon>
        <taxon>Nitrobacteraceae</taxon>
        <taxon>Bradyrhizobium</taxon>
    </lineage>
</organism>
<dbReference type="Proteomes" id="UP000052023">
    <property type="component" value="Unassembled WGS sequence"/>
</dbReference>
<proteinExistence type="predicted"/>
<keyword evidence="2" id="KW-1185">Reference proteome</keyword>
<evidence type="ECO:0000313" key="2">
    <source>
        <dbReference type="Proteomes" id="UP000052023"/>
    </source>
</evidence>
<gene>
    <name evidence="1" type="ORF">CQ13_29695</name>
</gene>
<name>A0A0R3MQN7_9BRAD</name>
<reference evidence="1 2" key="1">
    <citation type="submission" date="2014-03" db="EMBL/GenBank/DDBJ databases">
        <title>Bradyrhizobium valentinum sp. nov., isolated from effective nodules of Lupinus mariae-josephae, a lupine endemic of basic-lime soils in Eastern Spain.</title>
        <authorList>
            <person name="Duran D."/>
            <person name="Rey L."/>
            <person name="Navarro A."/>
            <person name="Busquets A."/>
            <person name="Imperial J."/>
            <person name="Ruiz-Argueso T."/>
        </authorList>
    </citation>
    <scope>NUCLEOTIDE SEQUENCE [LARGE SCALE GENOMIC DNA]</scope>
    <source>
        <strain evidence="1 2">Ro19</strain>
    </source>
</reference>
<dbReference type="EMBL" id="LLYA01000166">
    <property type="protein sequence ID" value="KRR22267.1"/>
    <property type="molecule type" value="Genomic_DNA"/>
</dbReference>
<sequence>MRKNACDDKLFRLANGYGVAGWRSRSESYFDRLEAAGKFPRRVSLRERREIEIDAYLDNLISKRSRALGTLGSQTD</sequence>
<evidence type="ECO:0000313" key="1">
    <source>
        <dbReference type="EMBL" id="KRR22267.1"/>
    </source>
</evidence>
<comment type="caution">
    <text evidence="1">The sequence shown here is derived from an EMBL/GenBank/DDBJ whole genome shotgun (WGS) entry which is preliminary data.</text>
</comment>
<dbReference type="AlphaFoldDB" id="A0A0R3MQN7"/>